<dbReference type="EMBL" id="JBHSBY010000135">
    <property type="protein sequence ID" value="MFC4198146.1"/>
    <property type="molecule type" value="Genomic_DNA"/>
</dbReference>
<dbReference type="Gene3D" id="3.30.565.10">
    <property type="entry name" value="Histidine kinase-like ATPase, C-terminal domain"/>
    <property type="match status" value="1"/>
</dbReference>
<dbReference type="InterPro" id="IPR004358">
    <property type="entry name" value="Sig_transdc_His_kin-like_C"/>
</dbReference>
<dbReference type="InterPro" id="IPR000014">
    <property type="entry name" value="PAS"/>
</dbReference>
<sequence>MNSVRRGPEKNSKHKNHDTISKLTADNEIPFPNLLLSAIPQQVWTANATGEIDYVNEIICSDFGHSQQAILEHGWTAFVHKEDLETSVELWQKSLRSKNDYVTEFRLLFADGNYYWHLARARLIEQQGRPDIWVGTNTNIHFQKLNEARKDEFLSIASHELKTPLTTIKGFHQLLLKSMEDGKTKNYLQRSASQLERLERLIGDLLDVSKINAGKLTLNQDNFNFSQMLSDAVSEMNHIYTSHKLNLEIEKDIVYTGDKFRLEQVIQNFISNAVKYSPGASKVDIDCRIIDKNLIVSVKDYGIGIDPKDVKKLFDRYYRADNSSTRFDGLGLGLYISADIIKRHGGSFWIESTIGQGSVFSFKLPLLQEKYFEPKIRTNSYYKDRYITISCSQDSDIMNVEWTGYQDMHSVKHGGSLMVEYLKANQKSKVFNDNRLVPGTWSEASDWAATVWLPLMELAGLKYFAWILSESTFSQLSAEKSIDNEAKRSEIIFFNQAEEGIAWLGNV</sequence>
<keyword evidence="6" id="KW-0902">Two-component regulatory system</keyword>
<dbReference type="SMART" id="SM00388">
    <property type="entry name" value="HisKA"/>
    <property type="match status" value="1"/>
</dbReference>
<accession>A0ABV8NMU7</accession>
<keyword evidence="5" id="KW-0418">Kinase</keyword>
<dbReference type="CDD" id="cd00082">
    <property type="entry name" value="HisKA"/>
    <property type="match status" value="1"/>
</dbReference>
<dbReference type="Gene3D" id="1.10.287.130">
    <property type="match status" value="1"/>
</dbReference>
<comment type="catalytic activity">
    <reaction evidence="1">
        <text>ATP + protein L-histidine = ADP + protein N-phospho-L-histidine.</text>
        <dbReference type="EC" id="2.7.13.3"/>
    </reaction>
</comment>
<dbReference type="SMART" id="SM00086">
    <property type="entry name" value="PAC"/>
    <property type="match status" value="1"/>
</dbReference>
<comment type="caution">
    <text evidence="9">The sequence shown here is derived from an EMBL/GenBank/DDBJ whole genome shotgun (WGS) entry which is preliminary data.</text>
</comment>
<dbReference type="SUPFAM" id="SSF47384">
    <property type="entry name" value="Homodimeric domain of signal transducing histidine kinase"/>
    <property type="match status" value="1"/>
</dbReference>
<dbReference type="GO" id="GO:0005524">
    <property type="term" value="F:ATP binding"/>
    <property type="evidence" value="ECO:0007669"/>
    <property type="project" value="UniProtKB-KW"/>
</dbReference>
<evidence type="ECO:0000256" key="3">
    <source>
        <dbReference type="ARBA" id="ARBA00022553"/>
    </source>
</evidence>
<dbReference type="Gene3D" id="3.30.450.20">
    <property type="entry name" value="PAS domain"/>
    <property type="match status" value="1"/>
</dbReference>
<dbReference type="Pfam" id="PF08447">
    <property type="entry name" value="PAS_3"/>
    <property type="match status" value="1"/>
</dbReference>
<dbReference type="NCBIfam" id="TIGR00229">
    <property type="entry name" value="sensory_box"/>
    <property type="match status" value="1"/>
</dbReference>
<dbReference type="SUPFAM" id="SSF55785">
    <property type="entry name" value="PYP-like sensor domain (PAS domain)"/>
    <property type="match status" value="1"/>
</dbReference>
<dbReference type="EC" id="2.7.13.3" evidence="2"/>
<reference evidence="10" key="1">
    <citation type="journal article" date="2019" name="Int. J. Syst. Evol. Microbiol.">
        <title>The Global Catalogue of Microorganisms (GCM) 10K type strain sequencing project: providing services to taxonomists for standard genome sequencing and annotation.</title>
        <authorList>
            <consortium name="The Broad Institute Genomics Platform"/>
            <consortium name="The Broad Institute Genome Sequencing Center for Infectious Disease"/>
            <person name="Wu L."/>
            <person name="Ma J."/>
        </authorList>
    </citation>
    <scope>NUCLEOTIDE SEQUENCE [LARGE SCALE GENOMIC DNA]</scope>
    <source>
        <strain evidence="10">CCM 8689</strain>
    </source>
</reference>
<feature type="domain" description="Histidine kinase" evidence="7">
    <location>
        <begin position="156"/>
        <end position="368"/>
    </location>
</feature>
<proteinExistence type="predicted"/>
<dbReference type="InterPro" id="IPR036097">
    <property type="entry name" value="HisK_dim/P_sf"/>
</dbReference>
<evidence type="ECO:0000256" key="1">
    <source>
        <dbReference type="ARBA" id="ARBA00000085"/>
    </source>
</evidence>
<evidence type="ECO:0000313" key="10">
    <source>
        <dbReference type="Proteomes" id="UP001595792"/>
    </source>
</evidence>
<dbReference type="PROSITE" id="PS50112">
    <property type="entry name" value="PAS"/>
    <property type="match status" value="1"/>
</dbReference>
<dbReference type="SMART" id="SM00387">
    <property type="entry name" value="HATPase_c"/>
    <property type="match status" value="1"/>
</dbReference>
<dbReference type="InterPro" id="IPR013655">
    <property type="entry name" value="PAS_fold_3"/>
</dbReference>
<dbReference type="PROSITE" id="PS50109">
    <property type="entry name" value="HIS_KIN"/>
    <property type="match status" value="1"/>
</dbReference>
<dbReference type="Pfam" id="PF00512">
    <property type="entry name" value="HisKA"/>
    <property type="match status" value="1"/>
</dbReference>
<dbReference type="PANTHER" id="PTHR43711">
    <property type="entry name" value="TWO-COMPONENT HISTIDINE KINASE"/>
    <property type="match status" value="1"/>
</dbReference>
<dbReference type="InterPro" id="IPR001610">
    <property type="entry name" value="PAC"/>
</dbReference>
<keyword evidence="9" id="KW-0547">Nucleotide-binding</keyword>
<dbReference type="InterPro" id="IPR003594">
    <property type="entry name" value="HATPase_dom"/>
</dbReference>
<dbReference type="Pfam" id="PF02518">
    <property type="entry name" value="HATPase_c"/>
    <property type="match status" value="1"/>
</dbReference>
<evidence type="ECO:0000256" key="4">
    <source>
        <dbReference type="ARBA" id="ARBA00022679"/>
    </source>
</evidence>
<dbReference type="InterPro" id="IPR036890">
    <property type="entry name" value="HATPase_C_sf"/>
</dbReference>
<protein>
    <recommendedName>
        <fullName evidence="2">histidine kinase</fullName>
        <ecNumber evidence="2">2.7.13.3</ecNumber>
    </recommendedName>
</protein>
<evidence type="ECO:0000256" key="6">
    <source>
        <dbReference type="ARBA" id="ARBA00023012"/>
    </source>
</evidence>
<keyword evidence="10" id="KW-1185">Reference proteome</keyword>
<name>A0ABV8NMU7_9SPHI</name>
<feature type="domain" description="PAS" evidence="8">
    <location>
        <begin position="35"/>
        <end position="98"/>
    </location>
</feature>
<organism evidence="9 10">
    <name type="scientific">Pedobacter jamesrossensis</name>
    <dbReference type="NCBI Taxonomy" id="1908238"/>
    <lineage>
        <taxon>Bacteria</taxon>
        <taxon>Pseudomonadati</taxon>
        <taxon>Bacteroidota</taxon>
        <taxon>Sphingobacteriia</taxon>
        <taxon>Sphingobacteriales</taxon>
        <taxon>Sphingobacteriaceae</taxon>
        <taxon>Pedobacter</taxon>
    </lineage>
</organism>
<dbReference type="InterPro" id="IPR003661">
    <property type="entry name" value="HisK_dim/P_dom"/>
</dbReference>
<dbReference type="InterPro" id="IPR005467">
    <property type="entry name" value="His_kinase_dom"/>
</dbReference>
<dbReference type="CDD" id="cd00130">
    <property type="entry name" value="PAS"/>
    <property type="match status" value="1"/>
</dbReference>
<dbReference type="PANTHER" id="PTHR43711:SF1">
    <property type="entry name" value="HISTIDINE KINASE 1"/>
    <property type="match status" value="1"/>
</dbReference>
<dbReference type="PRINTS" id="PR00344">
    <property type="entry name" value="BCTRLSENSOR"/>
</dbReference>
<dbReference type="InterPro" id="IPR035965">
    <property type="entry name" value="PAS-like_dom_sf"/>
</dbReference>
<keyword evidence="3" id="KW-0597">Phosphoprotein</keyword>
<keyword evidence="4" id="KW-0808">Transferase</keyword>
<evidence type="ECO:0000256" key="5">
    <source>
        <dbReference type="ARBA" id="ARBA00022777"/>
    </source>
</evidence>
<keyword evidence="9" id="KW-0067">ATP-binding</keyword>
<evidence type="ECO:0000259" key="7">
    <source>
        <dbReference type="PROSITE" id="PS50109"/>
    </source>
</evidence>
<dbReference type="RefSeq" id="WP_378961973.1">
    <property type="nucleotide sequence ID" value="NZ_JBHRXC010000016.1"/>
</dbReference>
<dbReference type="SUPFAM" id="SSF55874">
    <property type="entry name" value="ATPase domain of HSP90 chaperone/DNA topoisomerase II/histidine kinase"/>
    <property type="match status" value="1"/>
</dbReference>
<dbReference type="Proteomes" id="UP001595792">
    <property type="component" value="Unassembled WGS sequence"/>
</dbReference>
<dbReference type="SMART" id="SM00091">
    <property type="entry name" value="PAS"/>
    <property type="match status" value="1"/>
</dbReference>
<evidence type="ECO:0000313" key="9">
    <source>
        <dbReference type="EMBL" id="MFC4198146.1"/>
    </source>
</evidence>
<dbReference type="CDD" id="cd00075">
    <property type="entry name" value="HATPase"/>
    <property type="match status" value="1"/>
</dbReference>
<dbReference type="InterPro" id="IPR050736">
    <property type="entry name" value="Sensor_HK_Regulatory"/>
</dbReference>
<evidence type="ECO:0000259" key="8">
    <source>
        <dbReference type="PROSITE" id="PS50112"/>
    </source>
</evidence>
<evidence type="ECO:0000256" key="2">
    <source>
        <dbReference type="ARBA" id="ARBA00012438"/>
    </source>
</evidence>
<gene>
    <name evidence="9" type="ORF">ACFOUY_15685</name>
</gene>